<dbReference type="Pfam" id="PF00649">
    <property type="entry name" value="Copper-fist"/>
    <property type="match status" value="1"/>
</dbReference>
<dbReference type="SUPFAM" id="SSF57879">
    <property type="entry name" value="Zinc domain conserved in yeast copper-regulated transcription factors"/>
    <property type="match status" value="1"/>
</dbReference>
<dbReference type="GO" id="GO:0000978">
    <property type="term" value="F:RNA polymerase II cis-regulatory region sequence-specific DNA binding"/>
    <property type="evidence" value="ECO:0007669"/>
    <property type="project" value="TreeGrafter"/>
</dbReference>
<reference evidence="10 11" key="1">
    <citation type="journal article" date="2019" name="Nat. Ecol. Evol.">
        <title>Megaphylogeny resolves global patterns of mushroom evolution.</title>
        <authorList>
            <person name="Varga T."/>
            <person name="Krizsan K."/>
            <person name="Foldi C."/>
            <person name="Dima B."/>
            <person name="Sanchez-Garcia M."/>
            <person name="Sanchez-Ramirez S."/>
            <person name="Szollosi G.J."/>
            <person name="Szarkandi J.G."/>
            <person name="Papp V."/>
            <person name="Albert L."/>
            <person name="Andreopoulos W."/>
            <person name="Angelini C."/>
            <person name="Antonin V."/>
            <person name="Barry K.W."/>
            <person name="Bougher N.L."/>
            <person name="Buchanan P."/>
            <person name="Buyck B."/>
            <person name="Bense V."/>
            <person name="Catcheside P."/>
            <person name="Chovatia M."/>
            <person name="Cooper J."/>
            <person name="Damon W."/>
            <person name="Desjardin D."/>
            <person name="Finy P."/>
            <person name="Geml J."/>
            <person name="Haridas S."/>
            <person name="Hughes K."/>
            <person name="Justo A."/>
            <person name="Karasinski D."/>
            <person name="Kautmanova I."/>
            <person name="Kiss B."/>
            <person name="Kocsube S."/>
            <person name="Kotiranta H."/>
            <person name="LaButti K.M."/>
            <person name="Lechner B.E."/>
            <person name="Liimatainen K."/>
            <person name="Lipzen A."/>
            <person name="Lukacs Z."/>
            <person name="Mihaltcheva S."/>
            <person name="Morgado L.N."/>
            <person name="Niskanen T."/>
            <person name="Noordeloos M.E."/>
            <person name="Ohm R.A."/>
            <person name="Ortiz-Santana B."/>
            <person name="Ovrebo C."/>
            <person name="Racz N."/>
            <person name="Riley R."/>
            <person name="Savchenko A."/>
            <person name="Shiryaev A."/>
            <person name="Soop K."/>
            <person name="Spirin V."/>
            <person name="Szebenyi C."/>
            <person name="Tomsovsky M."/>
            <person name="Tulloss R.E."/>
            <person name="Uehling J."/>
            <person name="Grigoriev I.V."/>
            <person name="Vagvolgyi C."/>
            <person name="Papp T."/>
            <person name="Martin F.M."/>
            <person name="Miettinen O."/>
            <person name="Hibbett D.S."/>
            <person name="Nagy L.G."/>
        </authorList>
    </citation>
    <scope>NUCLEOTIDE SEQUENCE [LARGE SCALE GENOMIC DNA]</scope>
    <source>
        <strain evidence="10 11">CBS 962.96</strain>
    </source>
</reference>
<accession>A0A4S8MB20</accession>
<dbReference type="GO" id="GO:0006879">
    <property type="term" value="P:intracellular iron ion homeostasis"/>
    <property type="evidence" value="ECO:0007669"/>
    <property type="project" value="TreeGrafter"/>
</dbReference>
<keyword evidence="2" id="KW-0479">Metal-binding</keyword>
<gene>
    <name evidence="10" type="ORF">K435DRAFT_575237</name>
</gene>
<evidence type="ECO:0000313" key="10">
    <source>
        <dbReference type="EMBL" id="THU99133.1"/>
    </source>
</evidence>
<dbReference type="PANTHER" id="PTHR28088:SF5">
    <property type="entry name" value="TRANSCRIPTIONAL ACTIVATOR HAA1-RELATED"/>
    <property type="match status" value="1"/>
</dbReference>
<dbReference type="PANTHER" id="PTHR28088">
    <property type="entry name" value="TRANSCRIPTIONAL ACTIVATOR HAA1-RELATED"/>
    <property type="match status" value="1"/>
</dbReference>
<evidence type="ECO:0000256" key="6">
    <source>
        <dbReference type="ARBA" id="ARBA00023163"/>
    </source>
</evidence>
<proteinExistence type="predicted"/>
<evidence type="ECO:0000256" key="1">
    <source>
        <dbReference type="ARBA" id="ARBA00004123"/>
    </source>
</evidence>
<evidence type="ECO:0000259" key="9">
    <source>
        <dbReference type="PROSITE" id="PS50073"/>
    </source>
</evidence>
<organism evidence="10 11">
    <name type="scientific">Dendrothele bispora (strain CBS 962.96)</name>
    <dbReference type="NCBI Taxonomy" id="1314807"/>
    <lineage>
        <taxon>Eukaryota</taxon>
        <taxon>Fungi</taxon>
        <taxon>Dikarya</taxon>
        <taxon>Basidiomycota</taxon>
        <taxon>Agaricomycotina</taxon>
        <taxon>Agaricomycetes</taxon>
        <taxon>Agaricomycetidae</taxon>
        <taxon>Agaricales</taxon>
        <taxon>Agaricales incertae sedis</taxon>
        <taxon>Dendrothele</taxon>
    </lineage>
</organism>
<feature type="non-terminal residue" evidence="10">
    <location>
        <position position="344"/>
    </location>
</feature>
<evidence type="ECO:0000256" key="4">
    <source>
        <dbReference type="ARBA" id="ARBA00023008"/>
    </source>
</evidence>
<dbReference type="InterPro" id="IPR036395">
    <property type="entry name" value="Cu_fist_DNA-bd_dom_sf"/>
</dbReference>
<name>A0A4S8MB20_DENBC</name>
<dbReference type="GO" id="GO:0005634">
    <property type="term" value="C:nucleus"/>
    <property type="evidence" value="ECO:0007669"/>
    <property type="project" value="UniProtKB-SubCell"/>
</dbReference>
<feature type="non-terminal residue" evidence="10">
    <location>
        <position position="1"/>
    </location>
</feature>
<evidence type="ECO:0000256" key="5">
    <source>
        <dbReference type="ARBA" id="ARBA00023015"/>
    </source>
</evidence>
<keyword evidence="7" id="KW-0539">Nucleus</keyword>
<dbReference type="PROSITE" id="PS50073">
    <property type="entry name" value="COPPER_FIST_2"/>
    <property type="match status" value="1"/>
</dbReference>
<feature type="domain" description="Copper-fist" evidence="9">
    <location>
        <begin position="1"/>
        <end position="29"/>
    </location>
</feature>
<keyword evidence="5" id="KW-0805">Transcription regulation</keyword>
<evidence type="ECO:0000256" key="8">
    <source>
        <dbReference type="SAM" id="MobiDB-lite"/>
    </source>
</evidence>
<dbReference type="InterPro" id="IPR001083">
    <property type="entry name" value="Cu_fist_DNA-bd_dom"/>
</dbReference>
<feature type="region of interest" description="Disordered" evidence="8">
    <location>
        <begin position="230"/>
        <end position="265"/>
    </location>
</feature>
<dbReference type="PRINTS" id="PR00617">
    <property type="entry name" value="COPPERFIST"/>
</dbReference>
<dbReference type="AlphaFoldDB" id="A0A4S8MB20"/>
<dbReference type="SMART" id="SM00412">
    <property type="entry name" value="Cu_FIST"/>
    <property type="match status" value="1"/>
</dbReference>
<dbReference type="GO" id="GO:0045944">
    <property type="term" value="P:positive regulation of transcription by RNA polymerase II"/>
    <property type="evidence" value="ECO:0007669"/>
    <property type="project" value="TreeGrafter"/>
</dbReference>
<dbReference type="OrthoDB" id="5600085at2759"/>
<feature type="region of interest" description="Disordered" evidence="8">
    <location>
        <begin position="114"/>
        <end position="158"/>
    </location>
</feature>
<sequence>ETCIKGHRSSSCQHTDRPLYEIKKKGRPVTQCEHCRELRKTKQVHVKCICQKVDGAANTAASRVSKMLESAAFPNGLPEALEASVALQLSEGASSDSDHVGCTCKSQGDCHCCTPRKSAPKSRKKDSSPPAAVDDATESNTGSGYLAPDQNQSSSHVLSRVAELRPVLPKPARRTGDIFVDGPIHDPSSNGLGSSRHHVHEYYSPYGRAYDNTHPNGHSHAYQQSHPQLQLDIPNYPRDPEYLPTQNFSFVSPGESSRSSDLGSTPAVNDAWNTFQQYGVLCGCGDTCACPNCLIHRAASNPVTTPNNTPTNSPSHVSRSSCVNPDTCGACIECLMFPSFPTQA</sequence>
<dbReference type="Proteomes" id="UP000297245">
    <property type="component" value="Unassembled WGS sequence"/>
</dbReference>
<evidence type="ECO:0000256" key="7">
    <source>
        <dbReference type="ARBA" id="ARBA00023242"/>
    </source>
</evidence>
<evidence type="ECO:0000256" key="2">
    <source>
        <dbReference type="ARBA" id="ARBA00022723"/>
    </source>
</evidence>
<dbReference type="GO" id="GO:0000981">
    <property type="term" value="F:DNA-binding transcription factor activity, RNA polymerase II-specific"/>
    <property type="evidence" value="ECO:0007669"/>
    <property type="project" value="TreeGrafter"/>
</dbReference>
<dbReference type="GO" id="GO:0005507">
    <property type="term" value="F:copper ion binding"/>
    <property type="evidence" value="ECO:0007669"/>
    <property type="project" value="InterPro"/>
</dbReference>
<dbReference type="EMBL" id="ML179124">
    <property type="protein sequence ID" value="THU99133.1"/>
    <property type="molecule type" value="Genomic_DNA"/>
</dbReference>
<dbReference type="GO" id="GO:0006878">
    <property type="term" value="P:intracellular copper ion homeostasis"/>
    <property type="evidence" value="ECO:0007669"/>
    <property type="project" value="TreeGrafter"/>
</dbReference>
<dbReference type="SMART" id="SM01090">
    <property type="entry name" value="Copper-fist"/>
    <property type="match status" value="1"/>
</dbReference>
<keyword evidence="4" id="KW-0186">Copper</keyword>
<evidence type="ECO:0000256" key="3">
    <source>
        <dbReference type="ARBA" id="ARBA00022833"/>
    </source>
</evidence>
<protein>
    <recommendedName>
        <fullName evidence="9">Copper-fist domain-containing protein</fullName>
    </recommendedName>
</protein>
<comment type="subcellular location">
    <subcellularLocation>
        <location evidence="1">Nucleus</location>
    </subcellularLocation>
</comment>
<feature type="region of interest" description="Disordered" evidence="8">
    <location>
        <begin position="173"/>
        <end position="198"/>
    </location>
</feature>
<dbReference type="InterPro" id="IPR051763">
    <property type="entry name" value="Copper_Homeo_Regul"/>
</dbReference>
<keyword evidence="6" id="KW-0804">Transcription</keyword>
<keyword evidence="3" id="KW-0862">Zinc</keyword>
<feature type="compositionally biased region" description="Polar residues" evidence="8">
    <location>
        <begin position="138"/>
        <end position="157"/>
    </location>
</feature>
<keyword evidence="11" id="KW-1185">Reference proteome</keyword>
<evidence type="ECO:0000313" key="11">
    <source>
        <dbReference type="Proteomes" id="UP000297245"/>
    </source>
</evidence>
<feature type="compositionally biased region" description="Polar residues" evidence="8">
    <location>
        <begin position="244"/>
        <end position="265"/>
    </location>
</feature>
<dbReference type="Gene3D" id="3.90.430.10">
    <property type="entry name" value="Copper fist DNA-binding domain"/>
    <property type="match status" value="1"/>
</dbReference>